<feature type="transmembrane region" description="Helical" evidence="6">
    <location>
        <begin position="50"/>
        <end position="69"/>
    </location>
</feature>
<sequence length="378" mass="38384">MTPPAASMQTSPRATAASLTVGIVALLIAGLQPLVLGGLLREARLTEAEIGLTAMVELLTLGLTCGVAAARLKPEHIRLRLILAALAHAGVTLAGVGATGLWIIADRAAAGVFEGLMLWGTINMIVRAHNPERVAGVFATTQTLGQLVAASGLALFIVPQFGVNGALIALTGLSVLAALVAGVGPSRYDRLPSSSGGKGPINAAAVAGLVSIFLFMAFIVATWVYLEPLAARSGLTPQAAGLTISIALGAQVAGGAAATALGGRWRSLPVLLGVVVIYAAVLLVLASRPSPLVFMTAMAVFGFLWMFALPIQTQRMIEIDPTRRAALQVGAAQLLGSAFGPLCAALLVQDTGSAQALILGGAFLGLSASLLLVSARKI</sequence>
<feature type="transmembrane region" description="Helical" evidence="6">
    <location>
        <begin position="268"/>
        <end position="286"/>
    </location>
</feature>
<feature type="transmembrane region" description="Helical" evidence="6">
    <location>
        <begin position="325"/>
        <end position="348"/>
    </location>
</feature>
<dbReference type="InterPro" id="IPR011701">
    <property type="entry name" value="MFS"/>
</dbReference>
<evidence type="ECO:0000313" key="7">
    <source>
        <dbReference type="EMBL" id="GLK49995.1"/>
    </source>
</evidence>
<dbReference type="Proteomes" id="UP001143509">
    <property type="component" value="Unassembled WGS sequence"/>
</dbReference>
<name>A0ABQ5TD18_9CAUL</name>
<evidence type="ECO:0000256" key="6">
    <source>
        <dbReference type="SAM" id="Phobius"/>
    </source>
</evidence>
<dbReference type="SUPFAM" id="SSF103473">
    <property type="entry name" value="MFS general substrate transporter"/>
    <property type="match status" value="1"/>
</dbReference>
<feature type="transmembrane region" description="Helical" evidence="6">
    <location>
        <begin position="12"/>
        <end position="30"/>
    </location>
</feature>
<dbReference type="EMBL" id="BSFD01000011">
    <property type="protein sequence ID" value="GLK49995.1"/>
    <property type="molecule type" value="Genomic_DNA"/>
</dbReference>
<keyword evidence="3 6" id="KW-0812">Transmembrane</keyword>
<feature type="transmembrane region" description="Helical" evidence="6">
    <location>
        <begin position="354"/>
        <end position="373"/>
    </location>
</feature>
<evidence type="ECO:0000256" key="4">
    <source>
        <dbReference type="ARBA" id="ARBA00022989"/>
    </source>
</evidence>
<organism evidence="7 8">
    <name type="scientific">Brevundimonas intermedia</name>
    <dbReference type="NCBI Taxonomy" id="74315"/>
    <lineage>
        <taxon>Bacteria</taxon>
        <taxon>Pseudomonadati</taxon>
        <taxon>Pseudomonadota</taxon>
        <taxon>Alphaproteobacteria</taxon>
        <taxon>Caulobacterales</taxon>
        <taxon>Caulobacteraceae</taxon>
        <taxon>Brevundimonas</taxon>
    </lineage>
</organism>
<gene>
    <name evidence="7" type="ORF">GCM10017620_29690</name>
</gene>
<dbReference type="Pfam" id="PF07690">
    <property type="entry name" value="MFS_1"/>
    <property type="match status" value="1"/>
</dbReference>
<comment type="caution">
    <text evidence="7">The sequence shown here is derived from an EMBL/GenBank/DDBJ whole genome shotgun (WGS) entry which is preliminary data.</text>
</comment>
<evidence type="ECO:0000256" key="3">
    <source>
        <dbReference type="ARBA" id="ARBA00022692"/>
    </source>
</evidence>
<feature type="transmembrane region" description="Helical" evidence="6">
    <location>
        <begin position="292"/>
        <end position="313"/>
    </location>
</feature>
<dbReference type="InterPro" id="IPR036259">
    <property type="entry name" value="MFS_trans_sf"/>
</dbReference>
<evidence type="ECO:0000313" key="8">
    <source>
        <dbReference type="Proteomes" id="UP001143509"/>
    </source>
</evidence>
<dbReference type="PANTHER" id="PTHR43124">
    <property type="entry name" value="PURINE EFFLUX PUMP PBUE"/>
    <property type="match status" value="1"/>
</dbReference>
<feature type="transmembrane region" description="Helical" evidence="6">
    <location>
        <begin position="164"/>
        <end position="183"/>
    </location>
</feature>
<feature type="transmembrane region" description="Helical" evidence="6">
    <location>
        <begin position="204"/>
        <end position="226"/>
    </location>
</feature>
<evidence type="ECO:0000256" key="1">
    <source>
        <dbReference type="ARBA" id="ARBA00004651"/>
    </source>
</evidence>
<reference evidence="7" key="1">
    <citation type="journal article" date="2014" name="Int. J. Syst. Evol. Microbiol.">
        <title>Complete genome of a new Firmicutes species belonging to the dominant human colonic microbiota ('Ruminococcus bicirculans') reveals two chromosomes and a selective capacity to utilize plant glucans.</title>
        <authorList>
            <consortium name="NISC Comparative Sequencing Program"/>
            <person name="Wegmann U."/>
            <person name="Louis P."/>
            <person name="Goesmann A."/>
            <person name="Henrissat B."/>
            <person name="Duncan S.H."/>
            <person name="Flint H.J."/>
        </authorList>
    </citation>
    <scope>NUCLEOTIDE SEQUENCE</scope>
    <source>
        <strain evidence="7">VKM B-1499</strain>
    </source>
</reference>
<proteinExistence type="predicted"/>
<evidence type="ECO:0000256" key="5">
    <source>
        <dbReference type="ARBA" id="ARBA00023136"/>
    </source>
</evidence>
<protein>
    <recommendedName>
        <fullName evidence="9">MFS transporter</fullName>
    </recommendedName>
</protein>
<dbReference type="InterPro" id="IPR050189">
    <property type="entry name" value="MFS_Efflux_Transporters"/>
</dbReference>
<keyword evidence="2" id="KW-1003">Cell membrane</keyword>
<evidence type="ECO:0008006" key="9">
    <source>
        <dbReference type="Google" id="ProtNLM"/>
    </source>
</evidence>
<keyword evidence="4 6" id="KW-1133">Transmembrane helix</keyword>
<feature type="transmembrane region" description="Helical" evidence="6">
    <location>
        <begin position="138"/>
        <end position="158"/>
    </location>
</feature>
<keyword evidence="8" id="KW-1185">Reference proteome</keyword>
<accession>A0ABQ5TD18</accession>
<comment type="subcellular location">
    <subcellularLocation>
        <location evidence="1">Cell membrane</location>
        <topology evidence="1">Multi-pass membrane protein</topology>
    </subcellularLocation>
</comment>
<dbReference type="PANTHER" id="PTHR43124:SF10">
    <property type="entry name" value="PURINE EFFLUX PUMP PBUE"/>
    <property type="match status" value="1"/>
</dbReference>
<feature type="transmembrane region" description="Helical" evidence="6">
    <location>
        <begin position="81"/>
        <end position="102"/>
    </location>
</feature>
<evidence type="ECO:0000256" key="2">
    <source>
        <dbReference type="ARBA" id="ARBA00022475"/>
    </source>
</evidence>
<feature type="transmembrane region" description="Helical" evidence="6">
    <location>
        <begin position="238"/>
        <end position="261"/>
    </location>
</feature>
<keyword evidence="5 6" id="KW-0472">Membrane</keyword>
<reference evidence="7" key="2">
    <citation type="submission" date="2023-01" db="EMBL/GenBank/DDBJ databases">
        <authorList>
            <person name="Sun Q."/>
            <person name="Evtushenko L."/>
        </authorList>
    </citation>
    <scope>NUCLEOTIDE SEQUENCE</scope>
    <source>
        <strain evidence="7">VKM B-1499</strain>
    </source>
</reference>
<dbReference type="Gene3D" id="1.20.1250.20">
    <property type="entry name" value="MFS general substrate transporter like domains"/>
    <property type="match status" value="1"/>
</dbReference>